<feature type="transmembrane region" description="Helical" evidence="2">
    <location>
        <begin position="115"/>
        <end position="135"/>
    </location>
</feature>
<evidence type="ECO:0000313" key="4">
    <source>
        <dbReference type="EMBL" id="MBM7632110.1"/>
    </source>
</evidence>
<dbReference type="Pfam" id="PF01841">
    <property type="entry name" value="Transglut_core"/>
    <property type="match status" value="1"/>
</dbReference>
<sequence>MSRDTSLFRHPHLAVLYVLGFLLLAEWLFPLPQFTDTGYVLVFLMLAGFFFILSAIPMSTWLRLPLVVLAILVSLDVIFFTETFMSVAWWQTFMSEAVSQGNLLLTGEWQTLSPMFRTLLFMIMLMLMSFLIYYWVIYVKRILFFFACSVIYVAILDTFTMYEGSWAMIRLVVIGFVLLAYLKLSRLSTVYANISWRDWTRWSIGTTLVIFVAGSVAFFGPKFSPQWPNPVPYIQAAGGFGEGYSTENRRIGYGEHDDRLGGGFELDESPVMYAEVEDPGYWRGEAKHIYTGHGWESEQHGEAVEEQGELNLYEEQTDVEENEATLRYTPYFQTRELIFAQGEFFEATSAEQPLNYYVDAISGRIEMGSGYDEEVGMNLSYREAEFSIERMQEVPFQEGDAGDPEGIELRYLQTPEELPERVTELAAEITSEETDRYRAVRAVEDHLRNEYEYETEDVPIPEEGQDYVDQFLFESQYGYCDNFSTAMVVMLRSQDIPARWVKGFTPGEEVEDGTYQITNANAHSWVEVYFPEVGWVPFEPTPGFNNEANHAYTDLDLSDSPDLDDRDVPDPLEDEQLDEGDTNEEEESAAVGSSNADGGLSPVLIGLISVMLLGGIIVFFLRERIIINWMKRKHQDIQSTEQFQRAYLSLLWLLRFTGFKRNKYETLSEYANRIDQRLDNENFTRLTRQYEDLYYGKERSSITDGTNEQYHQLLRDVHSRIAR</sequence>
<evidence type="ECO:0000256" key="1">
    <source>
        <dbReference type="SAM" id="MobiDB-lite"/>
    </source>
</evidence>
<dbReference type="EMBL" id="JAFBEC010000003">
    <property type="protein sequence ID" value="MBM7632110.1"/>
    <property type="molecule type" value="Genomic_DNA"/>
</dbReference>
<dbReference type="InterPro" id="IPR052901">
    <property type="entry name" value="Bact_TGase-like"/>
</dbReference>
<dbReference type="InterPro" id="IPR025403">
    <property type="entry name" value="TgpA-like_C"/>
</dbReference>
<comment type="caution">
    <text evidence="4">The sequence shown here is derived from an EMBL/GenBank/DDBJ whole genome shotgun (WGS) entry which is preliminary data.</text>
</comment>
<dbReference type="RefSeq" id="WP_204696204.1">
    <property type="nucleotide sequence ID" value="NZ_JAFBEC010000003.1"/>
</dbReference>
<protein>
    <submittedName>
        <fullName evidence="4">Transglutaminase-like putative cysteine protease</fullName>
    </submittedName>
</protein>
<evidence type="ECO:0000259" key="3">
    <source>
        <dbReference type="SMART" id="SM00460"/>
    </source>
</evidence>
<feature type="transmembrane region" description="Helical" evidence="2">
    <location>
        <begin position="165"/>
        <end position="182"/>
    </location>
</feature>
<keyword evidence="2" id="KW-1133">Transmembrane helix</keyword>
<dbReference type="PANTHER" id="PTHR42736">
    <property type="entry name" value="PROTEIN-GLUTAMINE GAMMA-GLUTAMYLTRANSFERASE"/>
    <property type="match status" value="1"/>
</dbReference>
<dbReference type="InterPro" id="IPR038765">
    <property type="entry name" value="Papain-like_cys_pep_sf"/>
</dbReference>
<keyword evidence="2" id="KW-0812">Transmembrane</keyword>
<evidence type="ECO:0000313" key="5">
    <source>
        <dbReference type="Proteomes" id="UP000741863"/>
    </source>
</evidence>
<dbReference type="Proteomes" id="UP000741863">
    <property type="component" value="Unassembled WGS sequence"/>
</dbReference>
<feature type="transmembrane region" description="Helical" evidence="2">
    <location>
        <begin position="12"/>
        <end position="31"/>
    </location>
</feature>
<gene>
    <name evidence="4" type="ORF">JOD17_001203</name>
</gene>
<organism evidence="4 5">
    <name type="scientific">Geomicrobium sediminis</name>
    <dbReference type="NCBI Taxonomy" id="1347788"/>
    <lineage>
        <taxon>Bacteria</taxon>
        <taxon>Bacillati</taxon>
        <taxon>Bacillota</taxon>
        <taxon>Bacilli</taxon>
        <taxon>Bacillales</taxon>
        <taxon>Geomicrobium</taxon>
    </lineage>
</organism>
<evidence type="ECO:0000256" key="2">
    <source>
        <dbReference type="SAM" id="Phobius"/>
    </source>
</evidence>
<reference evidence="4 5" key="1">
    <citation type="submission" date="2021-01" db="EMBL/GenBank/DDBJ databases">
        <title>Genomic Encyclopedia of Type Strains, Phase IV (KMG-IV): sequencing the most valuable type-strain genomes for metagenomic binning, comparative biology and taxonomic classification.</title>
        <authorList>
            <person name="Goeker M."/>
        </authorList>
    </citation>
    <scope>NUCLEOTIDE SEQUENCE [LARGE SCALE GENOMIC DNA]</scope>
    <source>
        <strain evidence="4 5">DSM 25540</strain>
    </source>
</reference>
<dbReference type="SUPFAM" id="SSF54001">
    <property type="entry name" value="Cysteine proteinases"/>
    <property type="match status" value="1"/>
</dbReference>
<feature type="region of interest" description="Disordered" evidence="1">
    <location>
        <begin position="547"/>
        <end position="595"/>
    </location>
</feature>
<dbReference type="Gene3D" id="3.10.620.30">
    <property type="match status" value="1"/>
</dbReference>
<feature type="domain" description="Transglutaminase-like" evidence="3">
    <location>
        <begin position="472"/>
        <end position="542"/>
    </location>
</feature>
<proteinExistence type="predicted"/>
<name>A0ABS2PAK6_9BACL</name>
<keyword evidence="5" id="KW-1185">Reference proteome</keyword>
<feature type="transmembrane region" description="Helical" evidence="2">
    <location>
        <begin position="68"/>
        <end position="90"/>
    </location>
</feature>
<feature type="compositionally biased region" description="Acidic residues" evidence="1">
    <location>
        <begin position="556"/>
        <end position="588"/>
    </location>
</feature>
<dbReference type="PANTHER" id="PTHR42736:SF1">
    <property type="entry name" value="PROTEIN-GLUTAMINE GAMMA-GLUTAMYLTRANSFERASE"/>
    <property type="match status" value="1"/>
</dbReference>
<feature type="transmembrane region" description="Helical" evidence="2">
    <location>
        <begin position="37"/>
        <end position="56"/>
    </location>
</feature>
<feature type="transmembrane region" description="Helical" evidence="2">
    <location>
        <begin position="603"/>
        <end position="621"/>
    </location>
</feature>
<dbReference type="SMART" id="SM00460">
    <property type="entry name" value="TGc"/>
    <property type="match status" value="1"/>
</dbReference>
<dbReference type="Pfam" id="PF13559">
    <property type="entry name" value="DUF4129"/>
    <property type="match status" value="1"/>
</dbReference>
<keyword evidence="2" id="KW-0472">Membrane</keyword>
<feature type="transmembrane region" description="Helical" evidence="2">
    <location>
        <begin position="142"/>
        <end position="159"/>
    </location>
</feature>
<feature type="transmembrane region" description="Helical" evidence="2">
    <location>
        <begin position="202"/>
        <end position="220"/>
    </location>
</feature>
<accession>A0ABS2PAK6</accession>
<dbReference type="InterPro" id="IPR002931">
    <property type="entry name" value="Transglutaminase-like"/>
</dbReference>